<keyword evidence="1" id="KW-0808">Transferase</keyword>
<organism evidence="4">
    <name type="scientific">marine sediment metagenome</name>
    <dbReference type="NCBI Taxonomy" id="412755"/>
    <lineage>
        <taxon>unclassified sequences</taxon>
        <taxon>metagenomes</taxon>
        <taxon>ecological metagenomes</taxon>
    </lineage>
</organism>
<accession>A0A0F8ZTC8</accession>
<dbReference type="InterPro" id="IPR016181">
    <property type="entry name" value="Acyl_CoA_acyltransferase"/>
</dbReference>
<dbReference type="InterPro" id="IPR000182">
    <property type="entry name" value="GNAT_dom"/>
</dbReference>
<dbReference type="Gene3D" id="3.40.630.30">
    <property type="match status" value="1"/>
</dbReference>
<dbReference type="PROSITE" id="PS51186">
    <property type="entry name" value="GNAT"/>
    <property type="match status" value="1"/>
</dbReference>
<feature type="domain" description="N-acetyltransferase" evidence="3">
    <location>
        <begin position="46"/>
        <end position="198"/>
    </location>
</feature>
<dbReference type="Pfam" id="PF00583">
    <property type="entry name" value="Acetyltransf_1"/>
    <property type="match status" value="1"/>
</dbReference>
<sequence length="205" mass="22923">VQSRRLGLMIESGFHDVAPGKLAVVVTHLEMRAKPALSEVPLPEGVTFRQVTPSPDWFRDIFRRVGTDWLWYGRLKLDDAALTALLQDPARDFYTLTRDGKDEALLELNFPKDGSCELAYFGLTSALIGSGSGRYLMNQAITLAWEKPITRLHLHTCTNDSPQALGFYVRSGFTPFRRQVEVDDDPRLTGLLPRNAAPQVPLIEG</sequence>
<evidence type="ECO:0000256" key="2">
    <source>
        <dbReference type="ARBA" id="ARBA00023315"/>
    </source>
</evidence>
<reference evidence="4" key="1">
    <citation type="journal article" date="2015" name="Nature">
        <title>Complex archaea that bridge the gap between prokaryotes and eukaryotes.</title>
        <authorList>
            <person name="Spang A."/>
            <person name="Saw J.H."/>
            <person name="Jorgensen S.L."/>
            <person name="Zaremba-Niedzwiedzka K."/>
            <person name="Martijn J."/>
            <person name="Lind A.E."/>
            <person name="van Eijk R."/>
            <person name="Schleper C."/>
            <person name="Guy L."/>
            <person name="Ettema T.J."/>
        </authorList>
    </citation>
    <scope>NUCLEOTIDE SEQUENCE</scope>
</reference>
<gene>
    <name evidence="4" type="ORF">LCGC14_2931760</name>
</gene>
<evidence type="ECO:0000259" key="3">
    <source>
        <dbReference type="PROSITE" id="PS51186"/>
    </source>
</evidence>
<dbReference type="PANTHER" id="PTHR43800:SF1">
    <property type="entry name" value="PEPTIDYL-LYSINE N-ACETYLTRANSFERASE YJAB"/>
    <property type="match status" value="1"/>
</dbReference>
<feature type="non-terminal residue" evidence="4">
    <location>
        <position position="1"/>
    </location>
</feature>
<protein>
    <recommendedName>
        <fullName evidence="3">N-acetyltransferase domain-containing protein</fullName>
    </recommendedName>
</protein>
<evidence type="ECO:0000256" key="1">
    <source>
        <dbReference type="ARBA" id="ARBA00022679"/>
    </source>
</evidence>
<name>A0A0F8ZTC8_9ZZZZ</name>
<comment type="caution">
    <text evidence="4">The sequence shown here is derived from an EMBL/GenBank/DDBJ whole genome shotgun (WGS) entry which is preliminary data.</text>
</comment>
<dbReference type="EMBL" id="LAZR01058543">
    <property type="protein sequence ID" value="KKK69664.1"/>
    <property type="molecule type" value="Genomic_DNA"/>
</dbReference>
<keyword evidence="2" id="KW-0012">Acyltransferase</keyword>
<proteinExistence type="predicted"/>
<dbReference type="SUPFAM" id="SSF55729">
    <property type="entry name" value="Acyl-CoA N-acyltransferases (Nat)"/>
    <property type="match status" value="1"/>
</dbReference>
<dbReference type="AlphaFoldDB" id="A0A0F8ZTC8"/>
<dbReference type="GO" id="GO:0016747">
    <property type="term" value="F:acyltransferase activity, transferring groups other than amino-acyl groups"/>
    <property type="evidence" value="ECO:0007669"/>
    <property type="project" value="InterPro"/>
</dbReference>
<dbReference type="CDD" id="cd04301">
    <property type="entry name" value="NAT_SF"/>
    <property type="match status" value="1"/>
</dbReference>
<evidence type="ECO:0000313" key="4">
    <source>
        <dbReference type="EMBL" id="KKK69664.1"/>
    </source>
</evidence>
<dbReference type="PANTHER" id="PTHR43800">
    <property type="entry name" value="PEPTIDYL-LYSINE N-ACETYLTRANSFERASE YJAB"/>
    <property type="match status" value="1"/>
</dbReference>